<protein>
    <submittedName>
        <fullName evidence="1">Uncharacterized protein</fullName>
    </submittedName>
</protein>
<evidence type="ECO:0000313" key="1">
    <source>
        <dbReference type="EMBL" id="KAK0588071.1"/>
    </source>
</evidence>
<name>A0AA39VR78_ACESA</name>
<gene>
    <name evidence="1" type="ORF">LWI29_033858</name>
</gene>
<keyword evidence="2" id="KW-1185">Reference proteome</keyword>
<evidence type="ECO:0000313" key="2">
    <source>
        <dbReference type="Proteomes" id="UP001168877"/>
    </source>
</evidence>
<reference evidence="1" key="1">
    <citation type="journal article" date="2022" name="Plant J.">
        <title>Strategies of tolerance reflected in two North American maple genomes.</title>
        <authorList>
            <person name="McEvoy S.L."/>
            <person name="Sezen U.U."/>
            <person name="Trouern-Trend A."/>
            <person name="McMahon S.M."/>
            <person name="Schaberg P.G."/>
            <person name="Yang J."/>
            <person name="Wegrzyn J.L."/>
            <person name="Swenson N.G."/>
        </authorList>
    </citation>
    <scope>NUCLEOTIDE SEQUENCE</scope>
    <source>
        <strain evidence="1">NS2018</strain>
    </source>
</reference>
<organism evidence="1 2">
    <name type="scientific">Acer saccharum</name>
    <name type="common">Sugar maple</name>
    <dbReference type="NCBI Taxonomy" id="4024"/>
    <lineage>
        <taxon>Eukaryota</taxon>
        <taxon>Viridiplantae</taxon>
        <taxon>Streptophyta</taxon>
        <taxon>Embryophyta</taxon>
        <taxon>Tracheophyta</taxon>
        <taxon>Spermatophyta</taxon>
        <taxon>Magnoliopsida</taxon>
        <taxon>eudicotyledons</taxon>
        <taxon>Gunneridae</taxon>
        <taxon>Pentapetalae</taxon>
        <taxon>rosids</taxon>
        <taxon>malvids</taxon>
        <taxon>Sapindales</taxon>
        <taxon>Sapindaceae</taxon>
        <taxon>Hippocastanoideae</taxon>
        <taxon>Acereae</taxon>
        <taxon>Acer</taxon>
    </lineage>
</organism>
<accession>A0AA39VR78</accession>
<dbReference type="AlphaFoldDB" id="A0AA39VR78"/>
<dbReference type="Proteomes" id="UP001168877">
    <property type="component" value="Unassembled WGS sequence"/>
</dbReference>
<dbReference type="EMBL" id="JAUESC010000382">
    <property type="protein sequence ID" value="KAK0588071.1"/>
    <property type="molecule type" value="Genomic_DNA"/>
</dbReference>
<proteinExistence type="predicted"/>
<comment type="caution">
    <text evidence="1">The sequence shown here is derived from an EMBL/GenBank/DDBJ whole genome shotgun (WGS) entry which is preliminary data.</text>
</comment>
<reference evidence="1" key="2">
    <citation type="submission" date="2023-06" db="EMBL/GenBank/DDBJ databases">
        <authorList>
            <person name="Swenson N.G."/>
            <person name="Wegrzyn J.L."/>
            <person name="Mcevoy S.L."/>
        </authorList>
    </citation>
    <scope>NUCLEOTIDE SEQUENCE</scope>
    <source>
        <strain evidence="1">NS2018</strain>
        <tissue evidence="1">Leaf</tissue>
    </source>
</reference>
<sequence>MLRFVCISESCAPFQSLYAPFGETFALKVRCWGLDPLMLQYRDAFWDPAPLTLQFCDASGGRAQLNLLLSGIRTLRFNLEAFNAPIMETFGAPVMETFGDFRCSNYRVFTLPVERLLHSRCGAPYRSLSCSVSESLRSLLGETFALKVRCSVSESLRSLLGETFALKVRCSVSESFGAPMGVETLVLRFGVFTLPAWRDFCTQGAVLRIGVFTLPAWRDFCTQGAVLRIGVFRCSHGGGDFSAPFRSLYAPYLERLLHSRCGAPYRSLYAPCLERLLHSRCGAPYQSLSVLPWGWRLSCSRRRLVDGDFW</sequence>